<dbReference type="InterPro" id="IPR006954">
    <property type="entry name" value="Mlt-10-like"/>
</dbReference>
<dbReference type="PANTHER" id="PTHR21523">
    <property type="match status" value="1"/>
</dbReference>
<dbReference type="Proteomes" id="UP000887540">
    <property type="component" value="Unplaced"/>
</dbReference>
<proteinExistence type="predicted"/>
<organism evidence="1 2">
    <name type="scientific">Acrobeloides nanus</name>
    <dbReference type="NCBI Taxonomy" id="290746"/>
    <lineage>
        <taxon>Eukaryota</taxon>
        <taxon>Metazoa</taxon>
        <taxon>Ecdysozoa</taxon>
        <taxon>Nematoda</taxon>
        <taxon>Chromadorea</taxon>
        <taxon>Rhabditida</taxon>
        <taxon>Tylenchina</taxon>
        <taxon>Cephalobomorpha</taxon>
        <taxon>Cephaloboidea</taxon>
        <taxon>Cephalobidae</taxon>
        <taxon>Acrobeloides</taxon>
    </lineage>
</organism>
<reference evidence="2" key="1">
    <citation type="submission" date="2022-11" db="UniProtKB">
        <authorList>
            <consortium name="WormBaseParasite"/>
        </authorList>
    </citation>
    <scope>IDENTIFICATION</scope>
</reference>
<keyword evidence="1" id="KW-1185">Reference proteome</keyword>
<sequence length="497" mass="57675">MVEIYQHWTDQAFSGLFAAVASKRLRNAPAHVKDKVAQCSKNANTVILHAKCISNLLDGKLSKEKEIRKAPSRYTERVHSRRKLNEEEKVYNAFVQEKPIQTVYHPTKKITSLKTLALKKQKVKKNERISPSRFEGIDQKQHRVERIRDHSIKEKENKKQLKEAQKQFEDYRFRGLRHENIDVDEMIEHPQRLKELLDTKRQDDPKADREQKLLGLVRDGIKLGYSLTGRNTSGLDDKNFKAFSPRLLSVVPEEDDKDLVDLLSPSLFSLHNKGKGIEKISSLPNMVKGFSQSDQQAWMNLIIEAAGVNEHLDKLEQDPRINPNLSNRELSMDYKNMGKRYKEDLYNKNGRPRYFTKENATKILGSFHERKISTWEKLVSTYSKEQLKELNTTGYATLTRKQLYLIYGPSSPFNNSRVLRQLLKVNTSEIEALIERDIHNIAKQRSFNLRLKDIVLSPIVFSPILFAYPLLNQFAVLDPILFSPIIVLLFYHPELEA</sequence>
<dbReference type="AlphaFoldDB" id="A0A914DR73"/>
<accession>A0A914DR73</accession>
<evidence type="ECO:0000313" key="2">
    <source>
        <dbReference type="WBParaSite" id="ACRNAN_scaffold3590.g27147.t1"/>
    </source>
</evidence>
<dbReference type="WBParaSite" id="ACRNAN_scaffold3590.g27147.t1">
    <property type="protein sequence ID" value="ACRNAN_scaffold3590.g27147.t1"/>
    <property type="gene ID" value="ACRNAN_scaffold3590.g27147"/>
</dbReference>
<dbReference type="Pfam" id="PF04870">
    <property type="entry name" value="Moulting_cycle"/>
    <property type="match status" value="1"/>
</dbReference>
<dbReference type="PANTHER" id="PTHR21523:SF37">
    <property type="entry name" value="MLT-TEN (MLT-10) RELATED"/>
    <property type="match status" value="1"/>
</dbReference>
<evidence type="ECO:0000313" key="1">
    <source>
        <dbReference type="Proteomes" id="UP000887540"/>
    </source>
</evidence>
<protein>
    <submittedName>
        <fullName evidence="2">Uncharacterized protein</fullName>
    </submittedName>
</protein>
<name>A0A914DR73_9BILA</name>